<name>A0ACC3BSH4_PYRYE</name>
<sequence length="330" mass="34606">MAPGVPAAGRSATVALRLLLGAPALSAAAAPAGGPAAPGLRAVASLATTGRGGRVGAPGVAPSSPLAGAVASARLAGGDVAARRGAASEAGASPPPPSSTSTGVDIRGGPGLPAQTAFVQSLIDMLPGVITRAAIHHPHDTQYGGGEVVLDVPPDQTVRTLRFLQNHSSTSFRCFIDCFGTDFPDRSGAGQGRFRVTYALLSTTFNARIRVQTYVDETTPLESATSVFAGADWFEREVWDMYGVFFYNHPDMRRILSDYGFEGHPLRRDFPLSGFVEVRYDDTEKRVVTEPVEIAQEYRTFDYTSPWEQIGGAGGVGVDTPKVEEGGGKK</sequence>
<evidence type="ECO:0000313" key="2">
    <source>
        <dbReference type="Proteomes" id="UP000798662"/>
    </source>
</evidence>
<reference evidence="1" key="1">
    <citation type="submission" date="2019-11" db="EMBL/GenBank/DDBJ databases">
        <title>Nori genome reveals adaptations in red seaweeds to the harsh intertidal environment.</title>
        <authorList>
            <person name="Wang D."/>
            <person name="Mao Y."/>
        </authorList>
    </citation>
    <scope>NUCLEOTIDE SEQUENCE</scope>
    <source>
        <tissue evidence="1">Gametophyte</tissue>
    </source>
</reference>
<dbReference type="EMBL" id="CM020618">
    <property type="protein sequence ID" value="KAK1860548.1"/>
    <property type="molecule type" value="Genomic_DNA"/>
</dbReference>
<comment type="caution">
    <text evidence="1">The sequence shown here is derived from an EMBL/GenBank/DDBJ whole genome shotgun (WGS) entry which is preliminary data.</text>
</comment>
<evidence type="ECO:0000313" key="1">
    <source>
        <dbReference type="EMBL" id="KAK1860548.1"/>
    </source>
</evidence>
<dbReference type="Proteomes" id="UP000798662">
    <property type="component" value="Chromosome 1"/>
</dbReference>
<proteinExistence type="predicted"/>
<accession>A0ACC3BSH4</accession>
<organism evidence="1 2">
    <name type="scientific">Pyropia yezoensis</name>
    <name type="common">Susabi-nori</name>
    <name type="synonym">Porphyra yezoensis</name>
    <dbReference type="NCBI Taxonomy" id="2788"/>
    <lineage>
        <taxon>Eukaryota</taxon>
        <taxon>Rhodophyta</taxon>
        <taxon>Bangiophyceae</taxon>
        <taxon>Bangiales</taxon>
        <taxon>Bangiaceae</taxon>
        <taxon>Pyropia</taxon>
    </lineage>
</organism>
<gene>
    <name evidence="1" type="ORF">I4F81_003136</name>
</gene>
<keyword evidence="2" id="KW-1185">Reference proteome</keyword>
<protein>
    <submittedName>
        <fullName evidence="1">Uncharacterized protein</fullName>
    </submittedName>
</protein>